<comment type="similarity">
    <text evidence="14">In the C-terminal section; belongs to the IspF family.</text>
</comment>
<dbReference type="CDD" id="cd00554">
    <property type="entry name" value="MECDP_synthase"/>
    <property type="match status" value="1"/>
</dbReference>
<accession>A0A285S7G1</accession>
<dbReference type="SUPFAM" id="SSF53448">
    <property type="entry name" value="Nucleotide-diphospho-sugar transferases"/>
    <property type="match status" value="1"/>
</dbReference>
<evidence type="ECO:0000256" key="14">
    <source>
        <dbReference type="HAMAP-Rule" id="MF_01520"/>
    </source>
</evidence>
<name>A0A285S7G1_9HYPH</name>
<comment type="catalytic activity">
    <reaction evidence="2 14">
        <text>2-C-methyl-D-erythritol 4-phosphate + CTP + H(+) = 4-CDP-2-C-methyl-D-erythritol + diphosphate</text>
        <dbReference type="Rhea" id="RHEA:13429"/>
        <dbReference type="ChEBI" id="CHEBI:15378"/>
        <dbReference type="ChEBI" id="CHEBI:33019"/>
        <dbReference type="ChEBI" id="CHEBI:37563"/>
        <dbReference type="ChEBI" id="CHEBI:57823"/>
        <dbReference type="ChEBI" id="CHEBI:58262"/>
        <dbReference type="EC" id="2.7.7.60"/>
    </reaction>
</comment>
<organism evidence="16 17">
    <name type="scientific">Stappia indica</name>
    <dbReference type="NCBI Taxonomy" id="538381"/>
    <lineage>
        <taxon>Bacteria</taxon>
        <taxon>Pseudomonadati</taxon>
        <taxon>Pseudomonadota</taxon>
        <taxon>Alphaproteobacteria</taxon>
        <taxon>Hyphomicrobiales</taxon>
        <taxon>Stappiaceae</taxon>
        <taxon>Stappia</taxon>
    </lineage>
</organism>
<dbReference type="Pfam" id="PF02542">
    <property type="entry name" value="YgbB"/>
    <property type="match status" value="1"/>
</dbReference>
<keyword evidence="10 14" id="KW-0479">Metal-binding</keyword>
<evidence type="ECO:0000256" key="1">
    <source>
        <dbReference type="ARBA" id="ARBA00000200"/>
    </source>
</evidence>
<dbReference type="Proteomes" id="UP000219331">
    <property type="component" value="Unassembled WGS sequence"/>
</dbReference>
<protein>
    <recommendedName>
        <fullName evidence="14">Bifunctional enzyme IspD/IspF</fullName>
    </recommendedName>
    <domain>
        <recommendedName>
            <fullName evidence="14">2-C-methyl-D-erythritol 4-phosphate cytidylyltransferase</fullName>
            <ecNumber evidence="14">2.7.7.60</ecNumber>
        </recommendedName>
        <alternativeName>
            <fullName evidence="14">4-diphosphocytidyl-2C-methyl-D-erythritol synthase</fullName>
        </alternativeName>
        <alternativeName>
            <fullName evidence="14">MEP cytidylyltransferase</fullName>
            <shortName evidence="14">MCT</shortName>
        </alternativeName>
    </domain>
    <domain>
        <recommendedName>
            <fullName evidence="14">2-C-methyl-D-erythritol 2,4-cyclodiphosphate synthase</fullName>
            <shortName evidence="14">MECDP-synthase</shortName>
            <shortName evidence="14">MECPP-synthase</shortName>
            <shortName evidence="14">MECPS</shortName>
            <ecNumber evidence="14">4.6.1.12</ecNumber>
        </recommendedName>
    </domain>
</protein>
<dbReference type="NCBIfam" id="TIGR00453">
    <property type="entry name" value="ispD"/>
    <property type="match status" value="1"/>
</dbReference>
<dbReference type="InterPro" id="IPR001228">
    <property type="entry name" value="IspD"/>
</dbReference>
<feature type="site" description="Transition state stabilizer" evidence="14">
    <location>
        <position position="29"/>
    </location>
</feature>
<evidence type="ECO:0000313" key="17">
    <source>
        <dbReference type="Proteomes" id="UP000219331"/>
    </source>
</evidence>
<comment type="similarity">
    <text evidence="6">Belongs to the IspF family.</text>
</comment>
<evidence type="ECO:0000256" key="13">
    <source>
        <dbReference type="ARBA" id="ARBA00023268"/>
    </source>
</evidence>
<keyword evidence="17" id="KW-1185">Reference proteome</keyword>
<dbReference type="PANTHER" id="PTHR43181">
    <property type="entry name" value="2-C-METHYL-D-ERYTHRITOL 2,4-CYCLODIPHOSPHATE SYNTHASE, CHLOROPLASTIC"/>
    <property type="match status" value="1"/>
</dbReference>
<evidence type="ECO:0000256" key="9">
    <source>
        <dbReference type="ARBA" id="ARBA00022695"/>
    </source>
</evidence>
<comment type="similarity">
    <text evidence="7">Belongs to the IspD/TarI cytidylyltransferase family. IspD subfamily.</text>
</comment>
<comment type="caution">
    <text evidence="14">Lacks conserved residue(s) required for the propagation of feature annotation.</text>
</comment>
<dbReference type="STRING" id="538381.GCA_001696535_00264"/>
<evidence type="ECO:0000256" key="10">
    <source>
        <dbReference type="ARBA" id="ARBA00022723"/>
    </source>
</evidence>
<dbReference type="FunFam" id="3.90.550.10:FF:000003">
    <property type="entry name" value="2-C-methyl-D-erythritol 4-phosphate cytidylyltransferase"/>
    <property type="match status" value="1"/>
</dbReference>
<feature type="site" description="Transition state stabilizer" evidence="14">
    <location>
        <position position="36"/>
    </location>
</feature>
<dbReference type="NCBIfam" id="NF006899">
    <property type="entry name" value="PRK09382.1"/>
    <property type="match status" value="1"/>
</dbReference>
<feature type="binding site" evidence="14">
    <location>
        <position position="389"/>
    </location>
    <ligand>
        <name>4-CDP-2-C-methyl-D-erythritol 2-phosphate</name>
        <dbReference type="ChEBI" id="CHEBI:57919"/>
    </ligand>
</feature>
<dbReference type="EMBL" id="OBML01000004">
    <property type="protein sequence ID" value="SOC03458.1"/>
    <property type="molecule type" value="Genomic_DNA"/>
</dbReference>
<keyword evidence="9 14" id="KW-0548">Nucleotidyltransferase</keyword>
<sequence length="421" mass="44584">MTVTVPDTFPPSAPARAAMIIVAAGKGLRAGGGLPKQYRKLGGATVLRRTIEAALACERVSAVLVLIGDSDDTRYTDSISGLADPRLLPPAKGGVTRQQTVLNGLRALENFAPDIVLVHDGARPFVSKDVVNASIDAIMNGHRAAIAAVPVSDTLKRADGESGAILGTVERSGLYAAQTPQAFRYSDILAAHEAAAREGRTSFTDDAAVAEWAGLQVVITPGETGNIKITTAEDLRRLDNAAREQHMEMETRVATAYDVHAFEAGSGVIIGGITIPHDRALKGHSDADVVLHALTDAVLATICDGDIGHHFPPSDPQWRGAPSDQFLIYAVGRLRQRGGRISHLDVTIVCERPKIGPHRETMRARIAEICGVPLHRVSVKATTSERLGFTGREEGIAALATATVRLPAEDDDEALAEGARP</sequence>
<dbReference type="HAMAP" id="MF_01520">
    <property type="entry name" value="IspDF"/>
    <property type="match status" value="1"/>
</dbReference>
<evidence type="ECO:0000256" key="11">
    <source>
        <dbReference type="ARBA" id="ARBA00023229"/>
    </source>
</evidence>
<dbReference type="EC" id="4.6.1.12" evidence="14"/>
<dbReference type="InterPro" id="IPR034683">
    <property type="entry name" value="IspD/TarI"/>
</dbReference>
<keyword evidence="13 14" id="KW-0511">Multifunctional enzyme</keyword>
<evidence type="ECO:0000256" key="5">
    <source>
        <dbReference type="ARBA" id="ARBA00004787"/>
    </source>
</evidence>
<dbReference type="PROSITE" id="PS01350">
    <property type="entry name" value="ISPF"/>
    <property type="match status" value="1"/>
</dbReference>
<dbReference type="AlphaFoldDB" id="A0A285S7G1"/>
<dbReference type="GO" id="GO:0019288">
    <property type="term" value="P:isopentenyl diphosphate biosynthetic process, methylerythritol 4-phosphate pathway"/>
    <property type="evidence" value="ECO:0007669"/>
    <property type="project" value="UniProtKB-UniRule"/>
</dbReference>
<feature type="binding site" evidence="14">
    <location>
        <begin position="306"/>
        <end position="308"/>
    </location>
    <ligand>
        <name>4-CDP-2-C-methyl-D-erythritol 2-phosphate</name>
        <dbReference type="ChEBI" id="CHEBI:57919"/>
    </ligand>
</feature>
<dbReference type="InterPro" id="IPR018294">
    <property type="entry name" value="ISPD_synthase_CS"/>
</dbReference>
<dbReference type="Gene3D" id="3.30.1330.50">
    <property type="entry name" value="2-C-methyl-D-erythritol 2,4-cyclodiphosphate synthase"/>
    <property type="match status" value="1"/>
</dbReference>
<evidence type="ECO:0000259" key="15">
    <source>
        <dbReference type="Pfam" id="PF02542"/>
    </source>
</evidence>
<dbReference type="GO" id="GO:0008685">
    <property type="term" value="F:2-C-methyl-D-erythritol 2,4-cyclodiphosphate synthase activity"/>
    <property type="evidence" value="ECO:0007669"/>
    <property type="project" value="UniProtKB-UniRule"/>
</dbReference>
<evidence type="ECO:0000256" key="12">
    <source>
        <dbReference type="ARBA" id="ARBA00023239"/>
    </source>
</evidence>
<feature type="site" description="Positions MEP for the nucleophilic attack" evidence="14">
    <location>
        <position position="228"/>
    </location>
</feature>
<comment type="catalytic activity">
    <reaction evidence="1 14">
        <text>4-CDP-2-C-methyl-D-erythritol 2-phosphate = 2-C-methyl-D-erythritol 2,4-cyclic diphosphate + CMP</text>
        <dbReference type="Rhea" id="RHEA:23864"/>
        <dbReference type="ChEBI" id="CHEBI:57919"/>
        <dbReference type="ChEBI" id="CHEBI:58483"/>
        <dbReference type="ChEBI" id="CHEBI:60377"/>
        <dbReference type="EC" id="4.6.1.12"/>
    </reaction>
</comment>
<comment type="pathway">
    <text evidence="4 14">Isoprenoid biosynthesis; isopentenyl diphosphate biosynthesis via DXP pathway; isopentenyl diphosphate from 1-deoxy-D-xylulose 5-phosphate: step 4/6.</text>
</comment>
<feature type="binding site" evidence="14">
    <location>
        <position position="392"/>
    </location>
    <ligand>
        <name>4-CDP-2-C-methyl-D-erythritol 2-phosphate</name>
        <dbReference type="ChEBI" id="CHEBI:57919"/>
    </ligand>
</feature>
<evidence type="ECO:0000256" key="8">
    <source>
        <dbReference type="ARBA" id="ARBA00022679"/>
    </source>
</evidence>
<dbReference type="CDD" id="cd02516">
    <property type="entry name" value="CDP-ME_synthetase"/>
    <property type="match status" value="1"/>
</dbReference>
<evidence type="ECO:0000256" key="7">
    <source>
        <dbReference type="ARBA" id="ARBA00009789"/>
    </source>
</evidence>
<feature type="binding site" evidence="14">
    <location>
        <position position="258"/>
    </location>
    <ligand>
        <name>a divalent metal cation</name>
        <dbReference type="ChEBI" id="CHEBI:60240"/>
    </ligand>
</feature>
<dbReference type="InterPro" id="IPR029044">
    <property type="entry name" value="Nucleotide-diphossugar_trans"/>
</dbReference>
<feature type="domain" description="2-C-methyl-D-erythritol 2,4-cyclodiphosphate synthase" evidence="15">
    <location>
        <begin position="252"/>
        <end position="404"/>
    </location>
</feature>
<feature type="binding site" evidence="14">
    <location>
        <begin position="258"/>
        <end position="260"/>
    </location>
    <ligand>
        <name>4-CDP-2-C-methyl-D-erythritol 2-phosphate</name>
        <dbReference type="ChEBI" id="CHEBI:57919"/>
    </ligand>
</feature>
<feature type="binding site" evidence="14">
    <location>
        <begin position="382"/>
        <end position="385"/>
    </location>
    <ligand>
        <name>4-CDP-2-C-methyl-D-erythritol 2-phosphate</name>
        <dbReference type="ChEBI" id="CHEBI:57919"/>
    </ligand>
</feature>
<proteinExistence type="inferred from homology"/>
<dbReference type="GO" id="GO:0016114">
    <property type="term" value="P:terpenoid biosynthetic process"/>
    <property type="evidence" value="ECO:0007669"/>
    <property type="project" value="InterPro"/>
</dbReference>
<dbReference type="PANTHER" id="PTHR43181:SF1">
    <property type="entry name" value="2-C-METHYL-D-ERYTHRITOL 2,4-CYCLODIPHOSPHATE SYNTHASE, CHLOROPLASTIC"/>
    <property type="match status" value="1"/>
</dbReference>
<evidence type="ECO:0000256" key="4">
    <source>
        <dbReference type="ARBA" id="ARBA00004709"/>
    </source>
</evidence>
<feature type="region of interest" description="2-C-methyl-D-erythritol 2,4-cyclodiphosphate synthase" evidence="14">
    <location>
        <begin position="252"/>
        <end position="421"/>
    </location>
</feature>
<evidence type="ECO:0000256" key="3">
    <source>
        <dbReference type="ARBA" id="ARBA00001968"/>
    </source>
</evidence>
<evidence type="ECO:0000313" key="16">
    <source>
        <dbReference type="EMBL" id="SOC03458.1"/>
    </source>
</evidence>
<comment type="similarity">
    <text evidence="14">In the N-terminal section; belongs to the IspD/TarI cytidylyltransferase family. IspD subfamily.</text>
</comment>
<feature type="site" description="Transition state stabilizer" evidence="14">
    <location>
        <position position="284"/>
    </location>
</feature>
<feature type="region of interest" description="2-C-methyl-D-erythritol 4-phosphate cytidylyltransferase" evidence="14">
    <location>
        <begin position="1"/>
        <end position="251"/>
    </location>
</feature>
<dbReference type="SUPFAM" id="SSF69765">
    <property type="entry name" value="IpsF-like"/>
    <property type="match status" value="1"/>
</dbReference>
<gene>
    <name evidence="14" type="primary">ispDF</name>
    <name evidence="16" type="ORF">SAMN05421512_104130</name>
</gene>
<dbReference type="EC" id="2.7.7.60" evidence="14"/>
<feature type="binding site" evidence="14">
    <location>
        <begin position="284"/>
        <end position="285"/>
    </location>
    <ligand>
        <name>4-CDP-2-C-methyl-D-erythritol 2-phosphate</name>
        <dbReference type="ChEBI" id="CHEBI:57919"/>
    </ligand>
</feature>
<dbReference type="InterPro" id="IPR020555">
    <property type="entry name" value="MECDP_synthase_CS"/>
</dbReference>
<comment type="cofactor">
    <cofactor evidence="3 14">
        <name>a divalent metal cation</name>
        <dbReference type="ChEBI" id="CHEBI:60240"/>
    </cofactor>
</comment>
<dbReference type="InterPro" id="IPR003526">
    <property type="entry name" value="MECDP_synthase"/>
</dbReference>
<comment type="function">
    <text evidence="14">Bifunctional enzyme that catalyzes the formation of 4-diphosphocytidyl-2-C-methyl-D-erythritol from CTP and 2-C-methyl-D-erythritol 4-phosphate (MEP) (IspD), and catalyzes the conversion of 4-diphosphocytidyl-2-C-methyl-D-erythritol 2-phosphate (CDP-ME2P) to 2-C-methyl-D-erythritol 2,4-cyclodiphosphate (ME-CPP) with a corresponding release of cytidine 5-monophosphate (CMP) (IspF).</text>
</comment>
<dbReference type="GO" id="GO:0050518">
    <property type="term" value="F:2-C-methyl-D-erythritol 4-phosphate cytidylyltransferase activity"/>
    <property type="evidence" value="ECO:0007669"/>
    <property type="project" value="UniProtKB-UniRule"/>
</dbReference>
<dbReference type="Gene3D" id="3.90.550.10">
    <property type="entry name" value="Spore Coat Polysaccharide Biosynthesis Protein SpsA, Chain A"/>
    <property type="match status" value="1"/>
</dbReference>
<dbReference type="InterPro" id="IPR036571">
    <property type="entry name" value="MECDP_synthase_sf"/>
</dbReference>
<dbReference type="UniPathway" id="UPA00056">
    <property type="reaction ID" value="UER00093"/>
</dbReference>
<dbReference type="PROSITE" id="PS01295">
    <property type="entry name" value="ISPD"/>
    <property type="match status" value="1"/>
</dbReference>
<dbReference type="RefSeq" id="WP_097174565.1">
    <property type="nucleotide sequence ID" value="NZ_OBML01000004.1"/>
</dbReference>
<reference evidence="16 17" key="1">
    <citation type="submission" date="2017-08" db="EMBL/GenBank/DDBJ databases">
        <authorList>
            <person name="de Groot N.N."/>
        </authorList>
    </citation>
    <scope>NUCLEOTIDE SEQUENCE [LARGE SCALE GENOMIC DNA]</scope>
    <source>
        <strain evidence="16 17">USBA 352</strain>
    </source>
</reference>
<dbReference type="GO" id="GO:0046872">
    <property type="term" value="F:metal ion binding"/>
    <property type="evidence" value="ECO:0007669"/>
    <property type="project" value="UniProtKB-KW"/>
</dbReference>
<dbReference type="NCBIfam" id="TIGR00151">
    <property type="entry name" value="ispF"/>
    <property type="match status" value="1"/>
</dbReference>
<dbReference type="Pfam" id="PF01128">
    <property type="entry name" value="IspD"/>
    <property type="match status" value="1"/>
</dbReference>
<keyword evidence="12 14" id="KW-0456">Lyase</keyword>
<dbReference type="InterPro" id="IPR026596">
    <property type="entry name" value="IspD/F"/>
</dbReference>
<keyword evidence="11 14" id="KW-0414">Isoprene biosynthesis</keyword>
<evidence type="ECO:0000256" key="2">
    <source>
        <dbReference type="ARBA" id="ARBA00001282"/>
    </source>
</evidence>
<comment type="pathway">
    <text evidence="5 14">Isoprenoid biosynthesis; isopentenyl diphosphate biosynthesis via DXP pathway; isopentenyl diphosphate from 1-deoxy-D-xylulose 5-phosphate: step 2/6.</text>
</comment>
<feature type="site" description="Transition state stabilizer" evidence="14">
    <location>
        <position position="383"/>
    </location>
</feature>
<dbReference type="HAMAP" id="MF_00107">
    <property type="entry name" value="IspF"/>
    <property type="match status" value="1"/>
</dbReference>
<feature type="site" description="Positions MEP for the nucleophilic attack" evidence="14">
    <location>
        <position position="171"/>
    </location>
</feature>
<feature type="binding site" evidence="14">
    <location>
        <position position="292"/>
    </location>
    <ligand>
        <name>a divalent metal cation</name>
        <dbReference type="ChEBI" id="CHEBI:60240"/>
    </ligand>
</feature>
<evidence type="ECO:0000256" key="6">
    <source>
        <dbReference type="ARBA" id="ARBA00008480"/>
    </source>
</evidence>
<dbReference type="HAMAP" id="MF_00108">
    <property type="entry name" value="IspD"/>
    <property type="match status" value="1"/>
</dbReference>
<keyword evidence="8 14" id="KW-0808">Transferase</keyword>
<feature type="binding site" evidence="14">
    <location>
        <position position="260"/>
    </location>
    <ligand>
        <name>a divalent metal cation</name>
        <dbReference type="ChEBI" id="CHEBI:60240"/>
    </ligand>
</feature>